<evidence type="ECO:0000313" key="2">
    <source>
        <dbReference type="Proteomes" id="UP001236657"/>
    </source>
</evidence>
<reference evidence="1 2" key="1">
    <citation type="submission" date="2023-08" db="EMBL/GenBank/DDBJ databases">
        <title>New molecular markers tilS and rpoB for phylogenetic and monitoring studies of the genus Thiothrix biodiversity.</title>
        <authorList>
            <person name="Ravin N.V."/>
            <person name="Smolyakov D."/>
            <person name="Markov N.D."/>
            <person name="Beletsky A.V."/>
            <person name="Mardanov A.V."/>
            <person name="Rudenko T.S."/>
            <person name="Grabovich M.Y."/>
        </authorList>
    </citation>
    <scope>NUCLEOTIDE SEQUENCE [LARGE SCALE GENOMIC DNA]</scope>
    <source>
        <strain evidence="1 2">MK1</strain>
    </source>
</reference>
<keyword evidence="2" id="KW-1185">Reference proteome</keyword>
<dbReference type="RefSeq" id="WP_028490280.1">
    <property type="nucleotide sequence ID" value="NZ_CP133218.1"/>
</dbReference>
<evidence type="ECO:0000313" key="1">
    <source>
        <dbReference type="EMBL" id="WML89860.1"/>
    </source>
</evidence>
<sequence>MFKWFVSSVTDILIAFTLATLLLLYGAMSHPEMFPQRFFQYWTLTSPHSVAEPPSQQISAAAQVQR</sequence>
<organism evidence="1 2">
    <name type="scientific">Thiothrix lacustris</name>
    <dbReference type="NCBI Taxonomy" id="525917"/>
    <lineage>
        <taxon>Bacteria</taxon>
        <taxon>Pseudomonadati</taxon>
        <taxon>Pseudomonadota</taxon>
        <taxon>Gammaproteobacteria</taxon>
        <taxon>Thiotrichales</taxon>
        <taxon>Thiotrichaceae</taxon>
        <taxon>Thiothrix</taxon>
    </lineage>
</organism>
<gene>
    <name evidence="1" type="ORF">RCF98_12865</name>
</gene>
<accession>A0ABY9MMH6</accession>
<name>A0ABY9MMH6_9GAMM</name>
<proteinExistence type="predicted"/>
<protein>
    <submittedName>
        <fullName evidence="1">Uncharacterized protein</fullName>
    </submittedName>
</protein>
<dbReference type="EMBL" id="CP133218">
    <property type="protein sequence ID" value="WML89860.1"/>
    <property type="molecule type" value="Genomic_DNA"/>
</dbReference>
<dbReference type="Proteomes" id="UP001236657">
    <property type="component" value="Chromosome"/>
</dbReference>